<dbReference type="InterPro" id="IPR000438">
    <property type="entry name" value="Acetyl_CoA_COase_Trfase_b_su"/>
</dbReference>
<feature type="domain" description="CoA carboxyltransferase N-terminal" evidence="1">
    <location>
        <begin position="1"/>
        <end position="254"/>
    </location>
</feature>
<dbReference type="InterPro" id="IPR011762">
    <property type="entry name" value="COA_CT_N"/>
</dbReference>
<dbReference type="InterPro" id="IPR034733">
    <property type="entry name" value="AcCoA_carboxyl_beta"/>
</dbReference>
<dbReference type="Proteomes" id="UP000183245">
    <property type="component" value="Unassembled WGS sequence"/>
</dbReference>
<evidence type="ECO:0000259" key="1">
    <source>
        <dbReference type="PROSITE" id="PS50980"/>
    </source>
</evidence>
<comment type="caution">
    <text evidence="3">The sequence shown here is derived from an EMBL/GenBank/DDBJ whole genome shotgun (WGS) entry which is preliminary data.</text>
</comment>
<dbReference type="EMBL" id="MNZT01000096">
    <property type="protein sequence ID" value="OIP96006.1"/>
    <property type="molecule type" value="Genomic_DNA"/>
</dbReference>
<dbReference type="Pfam" id="PF01039">
    <property type="entry name" value="Carboxyl_trans"/>
    <property type="match status" value="1"/>
</dbReference>
<evidence type="ECO:0000313" key="4">
    <source>
        <dbReference type="Proteomes" id="UP000183245"/>
    </source>
</evidence>
<dbReference type="GO" id="GO:0016740">
    <property type="term" value="F:transferase activity"/>
    <property type="evidence" value="ECO:0007669"/>
    <property type="project" value="UniProtKB-KW"/>
</dbReference>
<dbReference type="InterPro" id="IPR051047">
    <property type="entry name" value="AccD/PCCB"/>
</dbReference>
<name>A0A1J5IUP5_9BACT</name>
<gene>
    <name evidence="3" type="ORF">AUK40_05455</name>
</gene>
<evidence type="ECO:0000259" key="2">
    <source>
        <dbReference type="PROSITE" id="PS50989"/>
    </source>
</evidence>
<dbReference type="PANTHER" id="PTHR43842:SF2">
    <property type="entry name" value="PROPIONYL-COA CARBOXYLASE BETA CHAIN, MITOCHONDRIAL"/>
    <property type="match status" value="1"/>
</dbReference>
<reference evidence="3 4" key="1">
    <citation type="journal article" date="2016" name="Environ. Microbiol.">
        <title>Genomic resolution of a cold subsurface aquifer community provides metabolic insights for novel microbes adapted to high CO concentrations.</title>
        <authorList>
            <person name="Probst A.J."/>
            <person name="Castelle C.J."/>
            <person name="Singh A."/>
            <person name="Brown C.T."/>
            <person name="Anantharaman K."/>
            <person name="Sharon I."/>
            <person name="Hug L.A."/>
            <person name="Burstein D."/>
            <person name="Emerson J.B."/>
            <person name="Thomas B.C."/>
            <person name="Banfield J.F."/>
        </authorList>
    </citation>
    <scope>NUCLEOTIDE SEQUENCE [LARGE SCALE GENOMIC DNA]</scope>
    <source>
        <strain evidence="3">CG2_30_54_11</strain>
    </source>
</reference>
<accession>A0A1J5IUP5</accession>
<protein>
    <submittedName>
        <fullName evidence="3">Methylmalonyl-CoA carboxyltransferase</fullName>
    </submittedName>
</protein>
<sequence length="510" mass="56335">MKDKIEILKKRRVALSDSKRTESQHEKGRLTARERILMLVDKESFVELDPYVQLRSHNFNLQEKKTDGDGVVTGYGRVNGRKVAIYAQDATAMGGSLGEMHAAKIAQVQDMAISCGCPIIGIIDSGGARIQEGVNSLDGYAEVFNRNVRSSGVVPQIAVIVGPSAGGACYSPALMDFIFMVKDLSYMFITGPQVIKLVTSEEIDFEGLGGAMVHNQKSGVAHFAMANEEGCFHFVKKLLRYLPSNNLEDPPRVPSEDPADRLCDRILDLVPADSTKSYEMKDVIEEIVDRDSFFGLQKFYARNVIIGLARLDGFPVGIVANQPKILAGCLDIDASDKIARFVTFCDAFNIPVVNLVDVPGYLPGVNQEHQGIIRHGAKILYAYAASTIPKISVVLRKSYGGAYIALSSKKMGYDQVIAWPTAELAVMGAEQAVDIVYGRELSEKKSKRLRARKIEEYREKFMNPYTAAQMGQVDMIIDPRETRKTLISSLSFLRTKRVPKVSRKHGSMPV</sequence>
<dbReference type="PRINTS" id="PR01070">
    <property type="entry name" value="ACCCTRFRASEB"/>
</dbReference>
<dbReference type="PANTHER" id="PTHR43842">
    <property type="entry name" value="PROPIONYL-COA CARBOXYLASE BETA CHAIN"/>
    <property type="match status" value="1"/>
</dbReference>
<dbReference type="GO" id="GO:0003989">
    <property type="term" value="F:acetyl-CoA carboxylase activity"/>
    <property type="evidence" value="ECO:0007669"/>
    <property type="project" value="InterPro"/>
</dbReference>
<dbReference type="AlphaFoldDB" id="A0A1J5IUP5"/>
<dbReference type="PROSITE" id="PS50980">
    <property type="entry name" value="COA_CT_NTER"/>
    <property type="match status" value="1"/>
</dbReference>
<keyword evidence="3" id="KW-0808">Transferase</keyword>
<dbReference type="STRING" id="1817892.AUK40_05455"/>
<dbReference type="PROSITE" id="PS50989">
    <property type="entry name" value="COA_CT_CTER"/>
    <property type="match status" value="1"/>
</dbReference>
<dbReference type="GO" id="GO:0004658">
    <property type="term" value="F:propionyl-CoA carboxylase activity"/>
    <property type="evidence" value="ECO:0007669"/>
    <property type="project" value="TreeGrafter"/>
</dbReference>
<feature type="domain" description="CoA carboxyltransferase C-terminal" evidence="2">
    <location>
        <begin position="258"/>
        <end position="492"/>
    </location>
</feature>
<dbReference type="SUPFAM" id="SSF52096">
    <property type="entry name" value="ClpP/crotonase"/>
    <property type="match status" value="2"/>
</dbReference>
<evidence type="ECO:0000313" key="3">
    <source>
        <dbReference type="EMBL" id="OIP96006.1"/>
    </source>
</evidence>
<organism evidence="3 4">
    <name type="scientific">Candidatus Wirthbacteria bacterium CG2_30_54_11</name>
    <dbReference type="NCBI Taxonomy" id="1817892"/>
    <lineage>
        <taxon>Bacteria</taxon>
        <taxon>Candidatus Wirthbacteria</taxon>
    </lineage>
</organism>
<dbReference type="InterPro" id="IPR029045">
    <property type="entry name" value="ClpP/crotonase-like_dom_sf"/>
</dbReference>
<dbReference type="FunFam" id="3.90.226.10:FF:000016">
    <property type="entry name" value="Propionyl-CoA carboxylase, beta subunit"/>
    <property type="match status" value="1"/>
</dbReference>
<dbReference type="InterPro" id="IPR011763">
    <property type="entry name" value="COA_CT_C"/>
</dbReference>
<dbReference type="Gene3D" id="3.90.226.10">
    <property type="entry name" value="2-enoyl-CoA Hydratase, Chain A, domain 1"/>
    <property type="match status" value="2"/>
</dbReference>
<proteinExistence type="predicted"/>
<dbReference type="GO" id="GO:0006633">
    <property type="term" value="P:fatty acid biosynthetic process"/>
    <property type="evidence" value="ECO:0007669"/>
    <property type="project" value="InterPro"/>
</dbReference>
<dbReference type="GO" id="GO:0009317">
    <property type="term" value="C:acetyl-CoA carboxylase complex"/>
    <property type="evidence" value="ECO:0007669"/>
    <property type="project" value="InterPro"/>
</dbReference>